<comment type="caution">
    <text evidence="1">The sequence shown here is derived from an EMBL/GenBank/DDBJ whole genome shotgun (WGS) entry which is preliminary data.</text>
</comment>
<gene>
    <name evidence="1" type="ORF">DFP72DRAFT_1079726</name>
</gene>
<name>A0A8H6HAY4_9AGAR</name>
<dbReference type="EMBL" id="JACGCI010000138">
    <property type="protein sequence ID" value="KAF6743715.1"/>
    <property type="molecule type" value="Genomic_DNA"/>
</dbReference>
<keyword evidence="2" id="KW-1185">Reference proteome</keyword>
<dbReference type="AlphaFoldDB" id="A0A8H6HAY4"/>
<protein>
    <submittedName>
        <fullName evidence="1">Uncharacterized protein</fullName>
    </submittedName>
</protein>
<evidence type="ECO:0000313" key="1">
    <source>
        <dbReference type="EMBL" id="KAF6743715.1"/>
    </source>
</evidence>
<dbReference type="Proteomes" id="UP000521943">
    <property type="component" value="Unassembled WGS sequence"/>
</dbReference>
<reference evidence="1 2" key="1">
    <citation type="submission" date="2020-07" db="EMBL/GenBank/DDBJ databases">
        <title>Comparative genomics of pyrophilous fungi reveals a link between fire events and developmental genes.</title>
        <authorList>
            <consortium name="DOE Joint Genome Institute"/>
            <person name="Steindorff A.S."/>
            <person name="Carver A."/>
            <person name="Calhoun S."/>
            <person name="Stillman K."/>
            <person name="Liu H."/>
            <person name="Lipzen A."/>
            <person name="Pangilinan J."/>
            <person name="Labutti K."/>
            <person name="Bruns T.D."/>
            <person name="Grigoriev I.V."/>
        </authorList>
    </citation>
    <scope>NUCLEOTIDE SEQUENCE [LARGE SCALE GENOMIC DNA]</scope>
    <source>
        <strain evidence="1 2">CBS 144469</strain>
    </source>
</reference>
<sequence length="317" mass="35186">MQANVVFDRRPGIQRIDQGSLLRILQLSTSLQQYTRNEDIQDELPRGYLGLVSGSLDRFIVNEPSLWTTFLIRPDSPVETYTVEGDPTSHFLTRSGDLPLSIYLLPGTLGDGADRRMKREAAAARLLGEIIAKEGARIKTLVVSTRWRSSLMRIGNLLDPKSLPAVERLVIESSIDDVGAPDVGLAIHLDDPSSLTSLSIDAVNLFAFLASTHNPHDVLALITSLTVTNMHPGTYGFPEDGLSSIIELIDSLLYLQSLTVDDFQMLEHHLEIFGIVTVHRQPRTPTQLYNLTLRNTSGSARTFLRRHISPTILVIEQ</sequence>
<accession>A0A8H6HAY4</accession>
<organism evidence="1 2">
    <name type="scientific">Ephemerocybe angulata</name>
    <dbReference type="NCBI Taxonomy" id="980116"/>
    <lineage>
        <taxon>Eukaryota</taxon>
        <taxon>Fungi</taxon>
        <taxon>Dikarya</taxon>
        <taxon>Basidiomycota</taxon>
        <taxon>Agaricomycotina</taxon>
        <taxon>Agaricomycetes</taxon>
        <taxon>Agaricomycetidae</taxon>
        <taxon>Agaricales</taxon>
        <taxon>Agaricineae</taxon>
        <taxon>Psathyrellaceae</taxon>
        <taxon>Ephemerocybe</taxon>
    </lineage>
</organism>
<evidence type="ECO:0000313" key="2">
    <source>
        <dbReference type="Proteomes" id="UP000521943"/>
    </source>
</evidence>
<proteinExistence type="predicted"/>